<feature type="binding site" description="axial binding residue" evidence="8">
    <location>
        <position position="286"/>
    </location>
    <ligand>
        <name>heme</name>
        <dbReference type="ChEBI" id="CHEBI:30413"/>
    </ligand>
    <ligandPart>
        <name>Fe</name>
        <dbReference type="ChEBI" id="CHEBI:18248"/>
    </ligandPart>
</feature>
<evidence type="ECO:0008006" key="12">
    <source>
        <dbReference type="Google" id="ProtNLM"/>
    </source>
</evidence>
<accession>A0A9X0AQV0</accession>
<evidence type="ECO:0000256" key="8">
    <source>
        <dbReference type="PIRSR" id="PIRSR602401-1"/>
    </source>
</evidence>
<dbReference type="InterPro" id="IPR050121">
    <property type="entry name" value="Cytochrome_P450_monoxygenase"/>
</dbReference>
<keyword evidence="8 9" id="KW-0349">Heme</keyword>
<evidence type="ECO:0000256" key="5">
    <source>
        <dbReference type="ARBA" id="ARBA00023004"/>
    </source>
</evidence>
<dbReference type="OrthoDB" id="3945418at2759"/>
<dbReference type="PRINTS" id="PR00463">
    <property type="entry name" value="EP450I"/>
</dbReference>
<dbReference type="Pfam" id="PF00067">
    <property type="entry name" value="p450"/>
    <property type="match status" value="1"/>
</dbReference>
<dbReference type="GO" id="GO:0016705">
    <property type="term" value="F:oxidoreductase activity, acting on paired donors, with incorporation or reduction of molecular oxygen"/>
    <property type="evidence" value="ECO:0007669"/>
    <property type="project" value="InterPro"/>
</dbReference>
<name>A0A9X0AQV0_9HELO</name>
<comment type="caution">
    <text evidence="10">The sequence shown here is derived from an EMBL/GenBank/DDBJ whole genome shotgun (WGS) entry which is preliminary data.</text>
</comment>
<comment type="cofactor">
    <cofactor evidence="1 8">
        <name>heme</name>
        <dbReference type="ChEBI" id="CHEBI:30413"/>
    </cofactor>
</comment>
<dbReference type="AlphaFoldDB" id="A0A9X0AQV0"/>
<dbReference type="InterPro" id="IPR002401">
    <property type="entry name" value="Cyt_P450_E_grp-I"/>
</dbReference>
<evidence type="ECO:0000256" key="9">
    <source>
        <dbReference type="RuleBase" id="RU000461"/>
    </source>
</evidence>
<dbReference type="InterPro" id="IPR036396">
    <property type="entry name" value="Cyt_P450_sf"/>
</dbReference>
<keyword evidence="5 8" id="KW-0408">Iron</keyword>
<dbReference type="SUPFAM" id="SSF48264">
    <property type="entry name" value="Cytochrome P450"/>
    <property type="match status" value="1"/>
</dbReference>
<dbReference type="InterPro" id="IPR001128">
    <property type="entry name" value="Cyt_P450"/>
</dbReference>
<keyword evidence="7 9" id="KW-0503">Monooxygenase</keyword>
<evidence type="ECO:0000313" key="10">
    <source>
        <dbReference type="EMBL" id="KAJ8067281.1"/>
    </source>
</evidence>
<evidence type="ECO:0000256" key="1">
    <source>
        <dbReference type="ARBA" id="ARBA00001971"/>
    </source>
</evidence>
<comment type="similarity">
    <text evidence="2 9">Belongs to the cytochrome P450 family.</text>
</comment>
<dbReference type="GO" id="GO:0020037">
    <property type="term" value="F:heme binding"/>
    <property type="evidence" value="ECO:0007669"/>
    <property type="project" value="InterPro"/>
</dbReference>
<evidence type="ECO:0000256" key="3">
    <source>
        <dbReference type="ARBA" id="ARBA00022723"/>
    </source>
</evidence>
<evidence type="ECO:0000256" key="4">
    <source>
        <dbReference type="ARBA" id="ARBA00023002"/>
    </source>
</evidence>
<keyword evidence="6" id="KW-0843">Virulence</keyword>
<dbReference type="PANTHER" id="PTHR24305:SF157">
    <property type="entry name" value="N-ACETYLTRYPTOPHAN 6-HYDROXYLASE IVOC-RELATED"/>
    <property type="match status" value="1"/>
</dbReference>
<proteinExistence type="inferred from homology"/>
<dbReference type="PANTHER" id="PTHR24305">
    <property type="entry name" value="CYTOCHROME P450"/>
    <property type="match status" value="1"/>
</dbReference>
<organism evidence="10 11">
    <name type="scientific">Sclerotinia nivalis</name>
    <dbReference type="NCBI Taxonomy" id="352851"/>
    <lineage>
        <taxon>Eukaryota</taxon>
        <taxon>Fungi</taxon>
        <taxon>Dikarya</taxon>
        <taxon>Ascomycota</taxon>
        <taxon>Pezizomycotina</taxon>
        <taxon>Leotiomycetes</taxon>
        <taxon>Helotiales</taxon>
        <taxon>Sclerotiniaceae</taxon>
        <taxon>Sclerotinia</taxon>
    </lineage>
</organism>
<evidence type="ECO:0000313" key="11">
    <source>
        <dbReference type="Proteomes" id="UP001152300"/>
    </source>
</evidence>
<dbReference type="EMBL" id="JAPEIS010000004">
    <property type="protein sequence ID" value="KAJ8067281.1"/>
    <property type="molecule type" value="Genomic_DNA"/>
</dbReference>
<keyword evidence="4 9" id="KW-0560">Oxidoreductase</keyword>
<evidence type="ECO:0000256" key="7">
    <source>
        <dbReference type="ARBA" id="ARBA00023033"/>
    </source>
</evidence>
<dbReference type="CDD" id="cd11062">
    <property type="entry name" value="CYP58-like"/>
    <property type="match status" value="1"/>
</dbReference>
<reference evidence="10" key="1">
    <citation type="submission" date="2022-11" db="EMBL/GenBank/DDBJ databases">
        <title>Genome Resource of Sclerotinia nivalis Strain SnTB1, a Plant Pathogen Isolated from American Ginseng.</title>
        <authorList>
            <person name="Fan S."/>
        </authorList>
    </citation>
    <scope>NUCLEOTIDE SEQUENCE</scope>
    <source>
        <strain evidence="10">SnTB1</strain>
    </source>
</reference>
<keyword evidence="3 8" id="KW-0479">Metal-binding</keyword>
<dbReference type="GO" id="GO:0004497">
    <property type="term" value="F:monooxygenase activity"/>
    <property type="evidence" value="ECO:0007669"/>
    <property type="project" value="UniProtKB-KW"/>
</dbReference>
<dbReference type="InterPro" id="IPR017972">
    <property type="entry name" value="Cyt_P450_CS"/>
</dbReference>
<dbReference type="Proteomes" id="UP001152300">
    <property type="component" value="Unassembled WGS sequence"/>
</dbReference>
<dbReference type="GO" id="GO:0005506">
    <property type="term" value="F:iron ion binding"/>
    <property type="evidence" value="ECO:0007669"/>
    <property type="project" value="InterPro"/>
</dbReference>
<evidence type="ECO:0000256" key="6">
    <source>
        <dbReference type="ARBA" id="ARBA00023026"/>
    </source>
</evidence>
<dbReference type="PROSITE" id="PS00086">
    <property type="entry name" value="CYTOCHROME_P450"/>
    <property type="match status" value="1"/>
</dbReference>
<evidence type="ECO:0000256" key="2">
    <source>
        <dbReference type="ARBA" id="ARBA00010617"/>
    </source>
</evidence>
<gene>
    <name evidence="10" type="ORF">OCU04_004641</name>
</gene>
<sequence>MELILSSVVTNFLFAHQVDVLSDETQAATLRHNSYQLLMGININKHLPWIPDFLESLPLAISKPIMPPGLVDMHALFHRVRTELIAIMSAKSSGVSSEVSLGPTNIESVFASVLDSAVLPPPEKALLRLQQEGALLALAGTESPAQTLKIIFYHLLANPVIMEKLRTELNTISTPSSWATLEHLPYLSAVIEEGNRLSFGVTARTARIADEQLTYTPTSHVKSTINKGRSYKISAGTPISITTLSAHTAETVFPNPFVFDPERWLGEEGRERRKYQMAFSKGGRICIGIEFARAELYLVTAALVKRFDMNLFETDDSDVAFVYDYQVAMPKMDSKGVRVMAKAFR</sequence>
<protein>
    <recommendedName>
        <fullName evidence="12">Cytochrome P450</fullName>
    </recommendedName>
</protein>
<dbReference type="Gene3D" id="1.10.630.10">
    <property type="entry name" value="Cytochrome P450"/>
    <property type="match status" value="1"/>
</dbReference>
<keyword evidence="11" id="KW-1185">Reference proteome</keyword>